<sequence>MVIPLALVLVGSGLTFAYAWIKEQGCSGSANATIVAPANTAALLRVLANQWSQTQPKVNGTCASVTVREQDTSVTAQALSHDWDPAADGPAPDVWVPQASAWARAAAANSATADKLMPDKLPSIARTPVVIAMPKTLAESYGWPKSELDWKDLLDKLAANPEVKIGMSDPATSTAGLLALSSIIDANDDADVDAEEIKRVFTLEQRVAVYKPTTEELFAEYVSGKGATLSAFPALEQDVVKHNETNPSLALVAVYPKNATTEADHPFMMLKDAPWKDAKRQDAAAEFLKYVKGEAGRTAVLDEGFRDSNRAAGPKLTPAKGVVTKLTALPRAVLLADAIDKTVSYWNALTRPSNVLLVLDVSGSMKEAVPGTGLTKLDLTKNAAQQVVKMFGDDSQVGLWIFAAAAQGNAAYKELVKVGKLAEGDRRKKLGDEITKLVPGGNTGMYDSIWAAHQSMVSSYAPGTESLVVLLTDGADDNRSTLKLPELTDKLKNADKTKPVKVVTIALGAATDNQALTDIAVATGATPYTSSRAFDIDKVLISALFDIRATTGS</sequence>
<dbReference type="SUPFAM" id="SSF53850">
    <property type="entry name" value="Periplasmic binding protein-like II"/>
    <property type="match status" value="1"/>
</dbReference>
<dbReference type="SMART" id="SM00327">
    <property type="entry name" value="VWA"/>
    <property type="match status" value="1"/>
</dbReference>
<gene>
    <name evidence="3" type="ORF">Rhe02_21400</name>
</gene>
<dbReference type="InterPro" id="IPR002035">
    <property type="entry name" value="VWF_A"/>
</dbReference>
<dbReference type="PANTHER" id="PTHR30632">
    <property type="entry name" value="MOLYBDATE-BINDING PERIPLASMIC PROTEIN"/>
    <property type="match status" value="1"/>
</dbReference>
<organism evidence="3 4">
    <name type="scientific">Rhizocola hellebori</name>
    <dbReference type="NCBI Taxonomy" id="1392758"/>
    <lineage>
        <taxon>Bacteria</taxon>
        <taxon>Bacillati</taxon>
        <taxon>Actinomycetota</taxon>
        <taxon>Actinomycetes</taxon>
        <taxon>Micromonosporales</taxon>
        <taxon>Micromonosporaceae</taxon>
        <taxon>Rhizocola</taxon>
    </lineage>
</organism>
<dbReference type="Gene3D" id="3.40.50.410">
    <property type="entry name" value="von Willebrand factor, type A domain"/>
    <property type="match status" value="1"/>
</dbReference>
<evidence type="ECO:0000259" key="2">
    <source>
        <dbReference type="PROSITE" id="PS50234"/>
    </source>
</evidence>
<proteinExistence type="inferred from homology"/>
<feature type="domain" description="VWFA" evidence="2">
    <location>
        <begin position="354"/>
        <end position="544"/>
    </location>
</feature>
<reference evidence="3" key="1">
    <citation type="submission" date="2021-01" db="EMBL/GenBank/DDBJ databases">
        <title>Whole genome shotgun sequence of Rhizocola hellebori NBRC 109834.</title>
        <authorList>
            <person name="Komaki H."/>
            <person name="Tamura T."/>
        </authorList>
    </citation>
    <scope>NUCLEOTIDE SEQUENCE</scope>
    <source>
        <strain evidence="3">NBRC 109834</strain>
    </source>
</reference>
<dbReference type="AlphaFoldDB" id="A0A8J3Q6B7"/>
<dbReference type="InterPro" id="IPR050682">
    <property type="entry name" value="ModA/WtpA"/>
</dbReference>
<dbReference type="PANTHER" id="PTHR30632:SF16">
    <property type="entry name" value="MOLYBDATE_TUNGSTATE-BINDING PROTEIN WTPA"/>
    <property type="match status" value="1"/>
</dbReference>
<evidence type="ECO:0000256" key="1">
    <source>
        <dbReference type="ARBA" id="ARBA00009438"/>
    </source>
</evidence>
<dbReference type="GO" id="GO:0030973">
    <property type="term" value="F:molybdate ion binding"/>
    <property type="evidence" value="ECO:0007669"/>
    <property type="project" value="TreeGrafter"/>
</dbReference>
<evidence type="ECO:0000313" key="3">
    <source>
        <dbReference type="EMBL" id="GIH04073.1"/>
    </source>
</evidence>
<evidence type="ECO:0000313" key="4">
    <source>
        <dbReference type="Proteomes" id="UP000612899"/>
    </source>
</evidence>
<protein>
    <submittedName>
        <fullName evidence="3">VWA domain-containing protein</fullName>
    </submittedName>
</protein>
<comment type="caution">
    <text evidence="3">The sequence shown here is derived from an EMBL/GenBank/DDBJ whole genome shotgun (WGS) entry which is preliminary data.</text>
</comment>
<dbReference type="InterPro" id="IPR036465">
    <property type="entry name" value="vWFA_dom_sf"/>
</dbReference>
<dbReference type="EMBL" id="BONY01000011">
    <property type="protein sequence ID" value="GIH04073.1"/>
    <property type="molecule type" value="Genomic_DNA"/>
</dbReference>
<comment type="similarity">
    <text evidence="1">Belongs to the bacterial solute-binding protein 1 family. WtpA subfamily.</text>
</comment>
<dbReference type="Pfam" id="PF13531">
    <property type="entry name" value="SBP_bac_11"/>
    <property type="match status" value="1"/>
</dbReference>
<keyword evidence="4" id="KW-1185">Reference proteome</keyword>
<dbReference type="Gene3D" id="3.40.190.10">
    <property type="entry name" value="Periplasmic binding protein-like II"/>
    <property type="match status" value="2"/>
</dbReference>
<dbReference type="SUPFAM" id="SSF53300">
    <property type="entry name" value="vWA-like"/>
    <property type="match status" value="1"/>
</dbReference>
<dbReference type="GO" id="GO:0015689">
    <property type="term" value="P:molybdate ion transport"/>
    <property type="evidence" value="ECO:0007669"/>
    <property type="project" value="TreeGrafter"/>
</dbReference>
<dbReference type="Pfam" id="PF00092">
    <property type="entry name" value="VWA"/>
    <property type="match status" value="1"/>
</dbReference>
<name>A0A8J3Q6B7_9ACTN</name>
<accession>A0A8J3Q6B7</accession>
<dbReference type="PROSITE" id="PS50234">
    <property type="entry name" value="VWFA"/>
    <property type="match status" value="1"/>
</dbReference>
<dbReference type="Proteomes" id="UP000612899">
    <property type="component" value="Unassembled WGS sequence"/>
</dbReference>